<accession>A0AA88DU58</accession>
<dbReference type="AlphaFoldDB" id="A0AA88DU58"/>
<organism evidence="1 2">
    <name type="scientific">Ficus carica</name>
    <name type="common">Common fig</name>
    <dbReference type="NCBI Taxonomy" id="3494"/>
    <lineage>
        <taxon>Eukaryota</taxon>
        <taxon>Viridiplantae</taxon>
        <taxon>Streptophyta</taxon>
        <taxon>Embryophyta</taxon>
        <taxon>Tracheophyta</taxon>
        <taxon>Spermatophyta</taxon>
        <taxon>Magnoliopsida</taxon>
        <taxon>eudicotyledons</taxon>
        <taxon>Gunneridae</taxon>
        <taxon>Pentapetalae</taxon>
        <taxon>rosids</taxon>
        <taxon>fabids</taxon>
        <taxon>Rosales</taxon>
        <taxon>Moraceae</taxon>
        <taxon>Ficeae</taxon>
        <taxon>Ficus</taxon>
    </lineage>
</organism>
<dbReference type="EMBL" id="BTGU01000115">
    <property type="protein sequence ID" value="GMN61674.1"/>
    <property type="molecule type" value="Genomic_DNA"/>
</dbReference>
<name>A0AA88DU58_FICCA</name>
<evidence type="ECO:0000313" key="1">
    <source>
        <dbReference type="EMBL" id="GMN61674.1"/>
    </source>
</evidence>
<dbReference type="Proteomes" id="UP001187192">
    <property type="component" value="Unassembled WGS sequence"/>
</dbReference>
<proteinExistence type="predicted"/>
<comment type="caution">
    <text evidence="1">The sequence shown here is derived from an EMBL/GenBank/DDBJ whole genome shotgun (WGS) entry which is preliminary data.</text>
</comment>
<sequence length="76" mass="8532">MDDLDFLTSQFKRKFQFRAITAREQTAHHTGQDRDRCPKVTSSNLIGYHGSRGHITRASNLLLQFVGAINPSASIT</sequence>
<protein>
    <submittedName>
        <fullName evidence="1">Uncharacterized protein</fullName>
    </submittedName>
</protein>
<gene>
    <name evidence="1" type="ORF">TIFTF001_030750</name>
</gene>
<reference evidence="1" key="1">
    <citation type="submission" date="2023-07" db="EMBL/GenBank/DDBJ databases">
        <title>draft genome sequence of fig (Ficus carica).</title>
        <authorList>
            <person name="Takahashi T."/>
            <person name="Nishimura K."/>
        </authorList>
    </citation>
    <scope>NUCLEOTIDE SEQUENCE</scope>
</reference>
<evidence type="ECO:0000313" key="2">
    <source>
        <dbReference type="Proteomes" id="UP001187192"/>
    </source>
</evidence>
<keyword evidence="2" id="KW-1185">Reference proteome</keyword>